<evidence type="ECO:0000256" key="1">
    <source>
        <dbReference type="SAM" id="Phobius"/>
    </source>
</evidence>
<sequence length="513" mass="53732">MQGFSNKLRDPSGFALRMTMVLFLLLVTLFYILSPKPQTLTPTSFAAGTECQVDTSANARASGLISIGADSALTGKFGNPAGICAYDPKAAFISFKLPTYAELKSRHFDQAKDNPTAFVNKNTMITVNPATQANIPMGAAEDQLYYLTGNLELTGNPSGSRTGIIFIDGNLNISFADITYGTATTGLVFVVKGNVNINAGVQIINTVIISQGTIYTGGTGCTKSSVSAPALTITGSLISLDSTKPIVFCRILSDNSTPAEVINHQSKYVVILRDLFSDTLQKWTEVAGVPYIATQLPTPTPTPTPIPTATPPPPPTLALVANTQSTGILGWNQNCGSSTQKMLIVTTAEWRGDASSQVSGISYGSPARSLTKLNQAFNINGPLVTIWYLIDPDSGTNLVTPTTGTSEVAFGASCWQGVTQSAPINSINSTGIGTPSINISSFSGDMVIDGISVLGSNTLNVGLGQTQMSNISSGLAHIGHSRKVGSPVSTTMTWSTAADKNWAMVGAVLRQAP</sequence>
<gene>
    <name evidence="2" type="ORF">A3F00_02200</name>
</gene>
<evidence type="ECO:0000313" key="3">
    <source>
        <dbReference type="Proteomes" id="UP000176527"/>
    </source>
</evidence>
<organism evidence="2 3">
    <name type="scientific">Candidatus Daviesbacteria bacterium RIFCSPHIGHO2_12_FULL_37_11</name>
    <dbReference type="NCBI Taxonomy" id="1797777"/>
    <lineage>
        <taxon>Bacteria</taxon>
        <taxon>Candidatus Daviesiibacteriota</taxon>
    </lineage>
</organism>
<dbReference type="AlphaFoldDB" id="A0A1F5KCX4"/>
<keyword evidence="1" id="KW-1133">Transmembrane helix</keyword>
<protein>
    <submittedName>
        <fullName evidence="2">Uncharacterized protein</fullName>
    </submittedName>
</protein>
<name>A0A1F5KCX4_9BACT</name>
<dbReference type="Proteomes" id="UP000176527">
    <property type="component" value="Unassembled WGS sequence"/>
</dbReference>
<keyword evidence="1" id="KW-0812">Transmembrane</keyword>
<reference evidence="2 3" key="1">
    <citation type="journal article" date="2016" name="Nat. Commun.">
        <title>Thousands of microbial genomes shed light on interconnected biogeochemical processes in an aquifer system.</title>
        <authorList>
            <person name="Anantharaman K."/>
            <person name="Brown C.T."/>
            <person name="Hug L.A."/>
            <person name="Sharon I."/>
            <person name="Castelle C.J."/>
            <person name="Probst A.J."/>
            <person name="Thomas B.C."/>
            <person name="Singh A."/>
            <person name="Wilkins M.J."/>
            <person name="Karaoz U."/>
            <person name="Brodie E.L."/>
            <person name="Williams K.H."/>
            <person name="Hubbard S.S."/>
            <person name="Banfield J.F."/>
        </authorList>
    </citation>
    <scope>NUCLEOTIDE SEQUENCE [LARGE SCALE GENOMIC DNA]</scope>
</reference>
<proteinExistence type="predicted"/>
<comment type="caution">
    <text evidence="2">The sequence shown here is derived from an EMBL/GenBank/DDBJ whole genome shotgun (WGS) entry which is preliminary data.</text>
</comment>
<evidence type="ECO:0000313" key="2">
    <source>
        <dbReference type="EMBL" id="OGE38625.1"/>
    </source>
</evidence>
<feature type="transmembrane region" description="Helical" evidence="1">
    <location>
        <begin position="14"/>
        <end position="33"/>
    </location>
</feature>
<dbReference type="EMBL" id="MFDE01000017">
    <property type="protein sequence ID" value="OGE38625.1"/>
    <property type="molecule type" value="Genomic_DNA"/>
</dbReference>
<accession>A0A1F5KCX4</accession>
<keyword evidence="1" id="KW-0472">Membrane</keyword>